<gene>
    <name evidence="1" type="ORF">MCOO_36130</name>
</gene>
<dbReference type="EMBL" id="AP022569">
    <property type="protein sequence ID" value="BBX47598.1"/>
    <property type="molecule type" value="Genomic_DNA"/>
</dbReference>
<evidence type="ECO:0000313" key="2">
    <source>
        <dbReference type="Proteomes" id="UP000465866"/>
    </source>
</evidence>
<evidence type="ECO:0000313" key="1">
    <source>
        <dbReference type="EMBL" id="BBX47598.1"/>
    </source>
</evidence>
<dbReference type="KEGG" id="mcoo:MCOO_36130"/>
<accession>A0A7I7L1E3</accession>
<name>A0A7I7L1E3_9MYCO</name>
<keyword evidence="2" id="KW-1185">Reference proteome</keyword>
<protein>
    <submittedName>
        <fullName evidence="1">Uncharacterized protein</fullName>
    </submittedName>
</protein>
<dbReference type="Proteomes" id="UP000465866">
    <property type="component" value="Chromosome"/>
</dbReference>
<dbReference type="AlphaFoldDB" id="A0A7I7L1E3"/>
<organism evidence="1 2">
    <name type="scientific">Mycobacterium cookii</name>
    <dbReference type="NCBI Taxonomy" id="1775"/>
    <lineage>
        <taxon>Bacteria</taxon>
        <taxon>Bacillati</taxon>
        <taxon>Actinomycetota</taxon>
        <taxon>Actinomycetes</taxon>
        <taxon>Mycobacteriales</taxon>
        <taxon>Mycobacteriaceae</taxon>
        <taxon>Mycobacterium</taxon>
    </lineage>
</organism>
<proteinExistence type="predicted"/>
<sequence>MSQCESTAMRHTVIDADPTFGDAEIADTDVSELDLMRVTVQQSSKKVAIPDTDCDRGFWRGVEHERVGGHSSSRQFKPR</sequence>
<reference evidence="1 2" key="1">
    <citation type="journal article" date="2019" name="Emerg. Microbes Infect.">
        <title>Comprehensive subspecies identification of 175 nontuberculous mycobacteria species based on 7547 genomic profiles.</title>
        <authorList>
            <person name="Matsumoto Y."/>
            <person name="Kinjo T."/>
            <person name="Motooka D."/>
            <person name="Nabeya D."/>
            <person name="Jung N."/>
            <person name="Uechi K."/>
            <person name="Horii T."/>
            <person name="Iida T."/>
            <person name="Fujita J."/>
            <person name="Nakamura S."/>
        </authorList>
    </citation>
    <scope>NUCLEOTIDE SEQUENCE [LARGE SCALE GENOMIC DNA]</scope>
    <source>
        <strain evidence="1 2">JCM 12404</strain>
    </source>
</reference>